<dbReference type="Proteomes" id="UP000614601">
    <property type="component" value="Unassembled WGS sequence"/>
</dbReference>
<keyword evidence="4 7" id="KW-1133">Transmembrane helix</keyword>
<evidence type="ECO:0000256" key="4">
    <source>
        <dbReference type="ARBA" id="ARBA00022989"/>
    </source>
</evidence>
<feature type="transmembrane region" description="Helical" evidence="7">
    <location>
        <begin position="122"/>
        <end position="146"/>
    </location>
</feature>
<dbReference type="EMBL" id="CAJFCW020000006">
    <property type="protein sequence ID" value="CAG9128335.1"/>
    <property type="molecule type" value="Genomic_DNA"/>
</dbReference>
<dbReference type="AlphaFoldDB" id="A0A811LVJ2"/>
<comment type="similarity">
    <text evidence="2">Belongs to the ADIPOR family.</text>
</comment>
<sequence>MDNNDIVDTKKESLASDSSEEYIVYTPTTSPFNDESVRFISSKTYFNLVSYDELPDWLKDNEYLLHNHRPPLNDIAQCIKSVGCFHTETMNIWSHFVGALMFVAAMIVFLSAPITQSLENKLIFLIFFAGIITCLLFSTLFHAIHCHSEKMFKTVIKLDYCGVILSMCTSFVPWTYYAFYCQRIYMWVYIAQIASLSIGALIVSLMDRFAAPKYRPLRALVFSGLGLSLMIPLVHLIYQNGLNYAFQYAGLAWLLLNLLFSAVGLTMYCLQLPERFKPGYFDIFGHSHQIMHVLTVLGAAAFLCGLYEMWQRTENGTICLPDPASV</sequence>
<dbReference type="GO" id="GO:0046872">
    <property type="term" value="F:metal ion binding"/>
    <property type="evidence" value="ECO:0007669"/>
    <property type="project" value="UniProtKB-KW"/>
</dbReference>
<dbReference type="EMBL" id="CAJFDH010000006">
    <property type="protein sequence ID" value="CAD5231035.1"/>
    <property type="molecule type" value="Genomic_DNA"/>
</dbReference>
<keyword evidence="6" id="KW-0479">Metal-binding</keyword>
<feature type="transmembrane region" description="Helical" evidence="7">
    <location>
        <begin position="250"/>
        <end position="270"/>
    </location>
</feature>
<evidence type="ECO:0000313" key="8">
    <source>
        <dbReference type="EMBL" id="CAD5231035.1"/>
    </source>
</evidence>
<keyword evidence="3 7" id="KW-0812">Transmembrane</keyword>
<evidence type="ECO:0000256" key="3">
    <source>
        <dbReference type="ARBA" id="ARBA00022692"/>
    </source>
</evidence>
<evidence type="ECO:0000256" key="1">
    <source>
        <dbReference type="ARBA" id="ARBA00004141"/>
    </source>
</evidence>
<dbReference type="PANTHER" id="PTHR20855">
    <property type="entry name" value="ADIPOR/PROGESTIN RECEPTOR-RELATED"/>
    <property type="match status" value="1"/>
</dbReference>
<evidence type="ECO:0000313" key="9">
    <source>
        <dbReference type="Proteomes" id="UP000614601"/>
    </source>
</evidence>
<keyword evidence="5 7" id="KW-0472">Membrane</keyword>
<feature type="transmembrane region" description="Helical" evidence="7">
    <location>
        <begin position="290"/>
        <end position="310"/>
    </location>
</feature>
<protein>
    <submittedName>
        <fullName evidence="8">Uncharacterized protein</fullName>
    </submittedName>
</protein>
<dbReference type="OrthoDB" id="5585746at2759"/>
<dbReference type="Proteomes" id="UP000783686">
    <property type="component" value="Unassembled WGS sequence"/>
</dbReference>
<name>A0A811LVJ2_9BILA</name>
<evidence type="ECO:0000256" key="6">
    <source>
        <dbReference type="PIRSR" id="PIRSR604254-1"/>
    </source>
</evidence>
<feature type="transmembrane region" description="Helical" evidence="7">
    <location>
        <begin position="96"/>
        <end position="116"/>
    </location>
</feature>
<feature type="binding site" evidence="6">
    <location>
        <position position="288"/>
    </location>
    <ligand>
        <name>Zn(2+)</name>
        <dbReference type="ChEBI" id="CHEBI:29105"/>
    </ligand>
</feature>
<proteinExistence type="inferred from homology"/>
<reference evidence="8" key="1">
    <citation type="submission" date="2020-09" db="EMBL/GenBank/DDBJ databases">
        <authorList>
            <person name="Kikuchi T."/>
        </authorList>
    </citation>
    <scope>NUCLEOTIDE SEQUENCE</scope>
    <source>
        <strain evidence="8">SH1</strain>
    </source>
</reference>
<dbReference type="Pfam" id="PF03006">
    <property type="entry name" value="HlyIII"/>
    <property type="match status" value="1"/>
</dbReference>
<comment type="caution">
    <text evidence="8">The sequence shown here is derived from an EMBL/GenBank/DDBJ whole genome shotgun (WGS) entry which is preliminary data.</text>
</comment>
<dbReference type="PANTHER" id="PTHR20855:SF52">
    <property type="entry name" value="ADIPONECTIN RECEPTOR PROTEIN"/>
    <property type="match status" value="1"/>
</dbReference>
<feature type="transmembrane region" description="Helical" evidence="7">
    <location>
        <begin position="184"/>
        <end position="205"/>
    </location>
</feature>
<comment type="subcellular location">
    <subcellularLocation>
        <location evidence="1">Membrane</location>
        <topology evidence="1">Multi-pass membrane protein</topology>
    </subcellularLocation>
</comment>
<keyword evidence="6" id="KW-0862">Zinc</keyword>
<evidence type="ECO:0000256" key="2">
    <source>
        <dbReference type="ARBA" id="ARBA00007018"/>
    </source>
</evidence>
<dbReference type="GO" id="GO:0005886">
    <property type="term" value="C:plasma membrane"/>
    <property type="evidence" value="ECO:0007669"/>
    <property type="project" value="TreeGrafter"/>
</dbReference>
<organism evidence="8 9">
    <name type="scientific">Bursaphelenchus okinawaensis</name>
    <dbReference type="NCBI Taxonomy" id="465554"/>
    <lineage>
        <taxon>Eukaryota</taxon>
        <taxon>Metazoa</taxon>
        <taxon>Ecdysozoa</taxon>
        <taxon>Nematoda</taxon>
        <taxon>Chromadorea</taxon>
        <taxon>Rhabditida</taxon>
        <taxon>Tylenchina</taxon>
        <taxon>Tylenchomorpha</taxon>
        <taxon>Aphelenchoidea</taxon>
        <taxon>Aphelenchoididae</taxon>
        <taxon>Bursaphelenchus</taxon>
    </lineage>
</organism>
<dbReference type="InterPro" id="IPR004254">
    <property type="entry name" value="AdipoR/HlyIII-related"/>
</dbReference>
<evidence type="ECO:0000256" key="7">
    <source>
        <dbReference type="SAM" id="Phobius"/>
    </source>
</evidence>
<feature type="transmembrane region" description="Helical" evidence="7">
    <location>
        <begin position="158"/>
        <end position="178"/>
    </location>
</feature>
<accession>A0A811LVJ2</accession>
<keyword evidence="9" id="KW-1185">Reference proteome</keyword>
<evidence type="ECO:0000256" key="5">
    <source>
        <dbReference type="ARBA" id="ARBA00023136"/>
    </source>
</evidence>
<feature type="binding site" evidence="6">
    <location>
        <position position="292"/>
    </location>
    <ligand>
        <name>Zn(2+)</name>
        <dbReference type="ChEBI" id="CHEBI:29105"/>
    </ligand>
</feature>
<feature type="transmembrane region" description="Helical" evidence="7">
    <location>
        <begin position="217"/>
        <end position="238"/>
    </location>
</feature>
<gene>
    <name evidence="8" type="ORF">BOKJ2_LOCUS14440</name>
</gene>
<feature type="binding site" evidence="6">
    <location>
        <position position="142"/>
    </location>
    <ligand>
        <name>Zn(2+)</name>
        <dbReference type="ChEBI" id="CHEBI:29105"/>
    </ligand>
</feature>
<dbReference type="GO" id="GO:0033211">
    <property type="term" value="P:adiponectin-activated signaling pathway"/>
    <property type="evidence" value="ECO:0007669"/>
    <property type="project" value="TreeGrafter"/>
</dbReference>
<dbReference type="GO" id="GO:0038023">
    <property type="term" value="F:signaling receptor activity"/>
    <property type="evidence" value="ECO:0007669"/>
    <property type="project" value="TreeGrafter"/>
</dbReference>